<dbReference type="RefSeq" id="WP_137328943.1">
    <property type="nucleotide sequence ID" value="NZ_CP040058.1"/>
</dbReference>
<evidence type="ECO:0000256" key="1">
    <source>
        <dbReference type="SAM" id="MobiDB-lite"/>
    </source>
</evidence>
<protein>
    <submittedName>
        <fullName evidence="2">Uncharacterized protein</fullName>
    </submittedName>
</protein>
<dbReference type="EMBL" id="CP040058">
    <property type="protein sequence ID" value="QCP35598.1"/>
    <property type="molecule type" value="Genomic_DNA"/>
</dbReference>
<evidence type="ECO:0000313" key="3">
    <source>
        <dbReference type="Proteomes" id="UP000298653"/>
    </source>
</evidence>
<evidence type="ECO:0000313" key="2">
    <source>
        <dbReference type="EMBL" id="QCP35598.1"/>
    </source>
</evidence>
<sequence>MDQKQTHWEHFFRDDSSNMLEDALPYLPPNLKKSAALYIKFHELQNIMEDFDDEDTLSACGLDQNDASMEMMLTAMRMRAPKETAAQIDQLLQMMKMAKMYQSYQDFLKANPNANTPSGNSSADSDMMAKLMPLFMSQSQPGKQETSNAPNSDLLNQINQILKK</sequence>
<accession>A0A4P8ID41</accession>
<organism evidence="2 3">
    <name type="scientific">Anaerostipes rhamnosivorans</name>
    <dbReference type="NCBI Taxonomy" id="1229621"/>
    <lineage>
        <taxon>Bacteria</taxon>
        <taxon>Bacillati</taxon>
        <taxon>Bacillota</taxon>
        <taxon>Clostridia</taxon>
        <taxon>Lachnospirales</taxon>
        <taxon>Lachnospiraceae</taxon>
        <taxon>Anaerostipes</taxon>
    </lineage>
</organism>
<dbReference type="AlphaFoldDB" id="A0A4P8ID41"/>
<feature type="region of interest" description="Disordered" evidence="1">
    <location>
        <begin position="138"/>
        <end position="164"/>
    </location>
</feature>
<name>A0A4P8ID41_9FIRM</name>
<reference evidence="2 3" key="1">
    <citation type="submission" date="2019-05" db="EMBL/GenBank/DDBJ databases">
        <title>Complete genome sequencing of Anaerostipes rhamnosivorans.</title>
        <authorList>
            <person name="Bui T.P.N."/>
            <person name="de Vos W.M."/>
        </authorList>
    </citation>
    <scope>NUCLEOTIDE SEQUENCE [LARGE SCALE GENOMIC DNA]</scope>
    <source>
        <strain evidence="2 3">1y2</strain>
    </source>
</reference>
<dbReference type="KEGG" id="arf:AR1Y2_2144"/>
<keyword evidence="3" id="KW-1185">Reference proteome</keyword>
<gene>
    <name evidence="2" type="ORF">AR1Y2_2144</name>
</gene>
<dbReference type="OrthoDB" id="2051366at2"/>
<proteinExistence type="predicted"/>
<dbReference type="Proteomes" id="UP000298653">
    <property type="component" value="Chromosome"/>
</dbReference>